<proteinExistence type="predicted"/>
<protein>
    <submittedName>
        <fullName evidence="2">Uncharacterized protein</fullName>
    </submittedName>
</protein>
<comment type="caution">
    <text evidence="2">The sequence shown here is derived from an EMBL/GenBank/DDBJ whole genome shotgun (WGS) entry which is preliminary data.</text>
</comment>
<keyword evidence="3" id="KW-1185">Reference proteome</keyword>
<feature type="signal peptide" evidence="1">
    <location>
        <begin position="1"/>
        <end position="24"/>
    </location>
</feature>
<keyword evidence="1" id="KW-0732">Signal</keyword>
<reference evidence="2 3" key="1">
    <citation type="journal article" date="2018" name="Mol. Plant">
        <title>The genome of Artemisia annua provides insight into the evolution of Asteraceae family and artemisinin biosynthesis.</title>
        <authorList>
            <person name="Shen Q."/>
            <person name="Zhang L."/>
            <person name="Liao Z."/>
            <person name="Wang S."/>
            <person name="Yan T."/>
            <person name="Shi P."/>
            <person name="Liu M."/>
            <person name="Fu X."/>
            <person name="Pan Q."/>
            <person name="Wang Y."/>
            <person name="Lv Z."/>
            <person name="Lu X."/>
            <person name="Zhang F."/>
            <person name="Jiang W."/>
            <person name="Ma Y."/>
            <person name="Chen M."/>
            <person name="Hao X."/>
            <person name="Li L."/>
            <person name="Tang Y."/>
            <person name="Lv G."/>
            <person name="Zhou Y."/>
            <person name="Sun X."/>
            <person name="Brodelius P.E."/>
            <person name="Rose J.K.C."/>
            <person name="Tang K."/>
        </authorList>
    </citation>
    <scope>NUCLEOTIDE SEQUENCE [LARGE SCALE GENOMIC DNA]</scope>
    <source>
        <strain evidence="3">cv. Huhao1</strain>
        <tissue evidence="2">Leaf</tissue>
    </source>
</reference>
<accession>A0A2U1KLB9</accession>
<dbReference type="AlphaFoldDB" id="A0A2U1KLB9"/>
<evidence type="ECO:0000256" key="1">
    <source>
        <dbReference type="SAM" id="SignalP"/>
    </source>
</evidence>
<name>A0A2U1KLB9_ARTAN</name>
<evidence type="ECO:0000313" key="2">
    <source>
        <dbReference type="EMBL" id="PWA37555.1"/>
    </source>
</evidence>
<evidence type="ECO:0000313" key="3">
    <source>
        <dbReference type="Proteomes" id="UP000245207"/>
    </source>
</evidence>
<dbReference type="EMBL" id="PKPP01016617">
    <property type="protein sequence ID" value="PWA37555.1"/>
    <property type="molecule type" value="Genomic_DNA"/>
</dbReference>
<gene>
    <name evidence="2" type="ORF">CTI12_AA551830</name>
</gene>
<dbReference type="OrthoDB" id="1661455at2759"/>
<feature type="chain" id="PRO_5015483330" evidence="1">
    <location>
        <begin position="25"/>
        <end position="141"/>
    </location>
</feature>
<sequence>MDILNKKSMLFLLAITLLICSSYADDHLLSARMEDRQLAVRLRPPVNLNLPKNLEMYKRIAALNKIKKGFNFAWESGNVVATACLQETNCEPANGSQRPSCAGFFCVYQMINRQTMKCKKFCGKGPAEGCYYDVTNRKARC</sequence>
<dbReference type="Proteomes" id="UP000245207">
    <property type="component" value="Unassembled WGS sequence"/>
</dbReference>
<organism evidence="2 3">
    <name type="scientific">Artemisia annua</name>
    <name type="common">Sweet wormwood</name>
    <dbReference type="NCBI Taxonomy" id="35608"/>
    <lineage>
        <taxon>Eukaryota</taxon>
        <taxon>Viridiplantae</taxon>
        <taxon>Streptophyta</taxon>
        <taxon>Embryophyta</taxon>
        <taxon>Tracheophyta</taxon>
        <taxon>Spermatophyta</taxon>
        <taxon>Magnoliopsida</taxon>
        <taxon>eudicotyledons</taxon>
        <taxon>Gunneridae</taxon>
        <taxon>Pentapetalae</taxon>
        <taxon>asterids</taxon>
        <taxon>campanulids</taxon>
        <taxon>Asterales</taxon>
        <taxon>Asteraceae</taxon>
        <taxon>Asteroideae</taxon>
        <taxon>Anthemideae</taxon>
        <taxon>Artemisiinae</taxon>
        <taxon>Artemisia</taxon>
    </lineage>
</organism>